<evidence type="ECO:0000313" key="3">
    <source>
        <dbReference type="Proteomes" id="UP000008062"/>
    </source>
</evidence>
<organism evidence="2 3">
    <name type="scientific">Zymoseptoria tritici (strain CBS 115943 / IPO323)</name>
    <name type="common">Speckled leaf blotch fungus</name>
    <name type="synonym">Septoria tritici</name>
    <dbReference type="NCBI Taxonomy" id="336722"/>
    <lineage>
        <taxon>Eukaryota</taxon>
        <taxon>Fungi</taxon>
        <taxon>Dikarya</taxon>
        <taxon>Ascomycota</taxon>
        <taxon>Pezizomycotina</taxon>
        <taxon>Dothideomycetes</taxon>
        <taxon>Dothideomycetidae</taxon>
        <taxon>Mycosphaerellales</taxon>
        <taxon>Mycosphaerellaceae</taxon>
        <taxon>Zymoseptoria</taxon>
    </lineage>
</organism>
<dbReference type="OrthoDB" id="3646601at2759"/>
<feature type="compositionally biased region" description="Basic and acidic residues" evidence="1">
    <location>
        <begin position="23"/>
        <end position="44"/>
    </location>
</feature>
<dbReference type="Proteomes" id="UP000008062">
    <property type="component" value="Chromosome 4"/>
</dbReference>
<dbReference type="RefSeq" id="XP_003853162.1">
    <property type="nucleotide sequence ID" value="XM_003853114.1"/>
</dbReference>
<dbReference type="HOGENOM" id="CLU_1416194_0_0_1"/>
<reference evidence="2 3" key="1">
    <citation type="journal article" date="2011" name="PLoS Genet.">
        <title>Finished genome of the fungal wheat pathogen Mycosphaerella graminicola reveals dispensome structure, chromosome plasticity, and stealth pathogenesis.</title>
        <authorList>
            <person name="Goodwin S.B."/>
            <person name="Ben M'barek S."/>
            <person name="Dhillon B."/>
            <person name="Wittenberg A.H.J."/>
            <person name="Crane C.F."/>
            <person name="Hane J.K."/>
            <person name="Foster A.J."/>
            <person name="Van der Lee T.A.J."/>
            <person name="Grimwood J."/>
            <person name="Aerts A."/>
            <person name="Antoniw J."/>
            <person name="Bailey A."/>
            <person name="Bluhm B."/>
            <person name="Bowler J."/>
            <person name="Bristow J."/>
            <person name="van der Burgt A."/>
            <person name="Canto-Canche B."/>
            <person name="Churchill A.C.L."/>
            <person name="Conde-Ferraez L."/>
            <person name="Cools H.J."/>
            <person name="Coutinho P.M."/>
            <person name="Csukai M."/>
            <person name="Dehal P."/>
            <person name="De Wit P."/>
            <person name="Donzelli B."/>
            <person name="van de Geest H.C."/>
            <person name="van Ham R.C.H.J."/>
            <person name="Hammond-Kosack K.E."/>
            <person name="Henrissat B."/>
            <person name="Kilian A."/>
            <person name="Kobayashi A.K."/>
            <person name="Koopmann E."/>
            <person name="Kourmpetis Y."/>
            <person name="Kuzniar A."/>
            <person name="Lindquist E."/>
            <person name="Lombard V."/>
            <person name="Maliepaard C."/>
            <person name="Martins N."/>
            <person name="Mehrabi R."/>
            <person name="Nap J.P.H."/>
            <person name="Ponomarenko A."/>
            <person name="Rudd J.J."/>
            <person name="Salamov A."/>
            <person name="Schmutz J."/>
            <person name="Schouten H.J."/>
            <person name="Shapiro H."/>
            <person name="Stergiopoulos I."/>
            <person name="Torriani S.F.F."/>
            <person name="Tu H."/>
            <person name="de Vries R.P."/>
            <person name="Waalwijk C."/>
            <person name="Ware S.B."/>
            <person name="Wiebenga A."/>
            <person name="Zwiers L.-H."/>
            <person name="Oliver R.P."/>
            <person name="Grigoriev I.V."/>
            <person name="Kema G.H.J."/>
        </authorList>
    </citation>
    <scope>NUCLEOTIDE SEQUENCE [LARGE SCALE GENOMIC DNA]</scope>
    <source>
        <strain evidence="3">CBS 115943 / IPO323</strain>
    </source>
</reference>
<dbReference type="AlphaFoldDB" id="F9X978"/>
<keyword evidence="3" id="KW-1185">Reference proteome</keyword>
<feature type="region of interest" description="Disordered" evidence="1">
    <location>
        <begin position="1"/>
        <end position="44"/>
    </location>
</feature>
<sequence>MASQSPSPTPQPQASDDAPQDNQKIETGLRKHAREDDTTEEHGNKAIKTFHGRVEINVILRTSLGGEGRRLAHWLRSVEPRMLHHFKSIRIADVIQDQTVLQTGRSARSRIIDLARRHCYGNDMLRLAKRNRLHCPQFEDEQHIAASCPTTYRFTHFVRLLVQRPFDVVLEDEDKTAGYYQHRIVFPKPLED</sequence>
<dbReference type="EMBL" id="CM001199">
    <property type="protein sequence ID" value="EGP88138.1"/>
    <property type="molecule type" value="Genomic_DNA"/>
</dbReference>
<proteinExistence type="predicted"/>
<name>F9X978_ZYMTI</name>
<protein>
    <submittedName>
        <fullName evidence="2">Uncharacterized protein</fullName>
    </submittedName>
</protein>
<accession>F9X978</accession>
<evidence type="ECO:0000313" key="2">
    <source>
        <dbReference type="EMBL" id="EGP88138.1"/>
    </source>
</evidence>
<gene>
    <name evidence="2" type="ORF">MYCGRDRAFT_92877</name>
</gene>
<dbReference type="KEGG" id="ztr:MYCGRDRAFT_92877"/>
<dbReference type="GeneID" id="13399526"/>
<dbReference type="InParanoid" id="F9X978"/>
<evidence type="ECO:0000256" key="1">
    <source>
        <dbReference type="SAM" id="MobiDB-lite"/>
    </source>
</evidence>